<dbReference type="AlphaFoldDB" id="F9HKE1"/>
<dbReference type="InterPro" id="IPR010982">
    <property type="entry name" value="Lambda_DNA-bd_dom_sf"/>
</dbReference>
<proteinExistence type="predicted"/>
<dbReference type="PATRIC" id="fig|1008453.3.peg.245"/>
<dbReference type="Proteomes" id="UP000004568">
    <property type="component" value="Unassembled WGS sequence"/>
</dbReference>
<gene>
    <name evidence="1" type="ORF">HMPREF9957_1522</name>
</gene>
<organism evidence="1 2">
    <name type="scientific">Streptococcus mitis SK1080</name>
    <dbReference type="NCBI Taxonomy" id="1008453"/>
    <lineage>
        <taxon>Bacteria</taxon>
        <taxon>Bacillati</taxon>
        <taxon>Bacillota</taxon>
        <taxon>Bacilli</taxon>
        <taxon>Lactobacillales</taxon>
        <taxon>Streptococcaceae</taxon>
        <taxon>Streptococcus</taxon>
        <taxon>Streptococcus mitis group</taxon>
    </lineage>
</organism>
<dbReference type="GO" id="GO:0003677">
    <property type="term" value="F:DNA binding"/>
    <property type="evidence" value="ECO:0007669"/>
    <property type="project" value="InterPro"/>
</dbReference>
<reference evidence="1 2" key="1">
    <citation type="submission" date="2011-05" db="EMBL/GenBank/DDBJ databases">
        <authorList>
            <person name="Durkin A.S."/>
            <person name="Radune D."/>
            <person name="Hostetler J."/>
            <person name="Torralba M."/>
            <person name="Gillis M."/>
            <person name="Methe B."/>
            <person name="Sutton G."/>
            <person name="Nelson K.E."/>
        </authorList>
    </citation>
    <scope>NUCLEOTIDE SEQUENCE [LARGE SCALE GENOMIC DNA]</scope>
    <source>
        <strain evidence="1 2">SK1080</strain>
    </source>
</reference>
<sequence>MLGLTQQQMADNLKISLQSYNNKELGKTPFNDKERLAIKSMVAEIKSDITIDELFYS</sequence>
<dbReference type="Gene3D" id="1.10.260.40">
    <property type="entry name" value="lambda repressor-like DNA-binding domains"/>
    <property type="match status" value="1"/>
</dbReference>
<comment type="caution">
    <text evidence="1">The sequence shown here is derived from an EMBL/GenBank/DDBJ whole genome shotgun (WGS) entry which is preliminary data.</text>
</comment>
<accession>F9HKE1</accession>
<evidence type="ECO:0000313" key="2">
    <source>
        <dbReference type="Proteomes" id="UP000004568"/>
    </source>
</evidence>
<dbReference type="EMBL" id="AFQV01000006">
    <property type="protein sequence ID" value="EGP70214.1"/>
    <property type="molecule type" value="Genomic_DNA"/>
</dbReference>
<name>F9HKE1_STRMT</name>
<protein>
    <submittedName>
        <fullName evidence="1">Toxin-antitoxin system, antitoxin component, Xre family</fullName>
    </submittedName>
</protein>
<dbReference type="SUPFAM" id="SSF47413">
    <property type="entry name" value="lambda repressor-like DNA-binding domains"/>
    <property type="match status" value="1"/>
</dbReference>
<dbReference type="eggNOG" id="COG1476">
    <property type="taxonomic scope" value="Bacteria"/>
</dbReference>
<evidence type="ECO:0000313" key="1">
    <source>
        <dbReference type="EMBL" id="EGP70214.1"/>
    </source>
</evidence>